<dbReference type="InterPro" id="IPR008407">
    <property type="entry name" value="Brnchd-chn_aa_trnsp_AzlD"/>
</dbReference>
<feature type="transmembrane region" description="Helical" evidence="1">
    <location>
        <begin position="37"/>
        <end position="61"/>
    </location>
</feature>
<sequence length="113" mass="12320">MNPDFLHSIAIVALISFNTLLSRFLPFMLFAKSTPPFIIFLGKVLPSAIIAMLIVYCLKGVDLANAPYGLNELIAVAVVVSIHLCFKIAVLSVICGTICYMFLVQSNIVGSWL</sequence>
<proteinExistence type="predicted"/>
<dbReference type="AlphaFoldDB" id="A0A099UEY5"/>
<dbReference type="EMBL" id="LN907858">
    <property type="protein sequence ID" value="CUU40730.1"/>
    <property type="molecule type" value="Genomic_DNA"/>
</dbReference>
<keyword evidence="1" id="KW-1133">Transmembrane helix</keyword>
<reference evidence="2" key="3">
    <citation type="submission" date="2015-11" db="EMBL/GenBank/DDBJ databases">
        <authorList>
            <person name="Zhang Y."/>
            <person name="Guo Z."/>
        </authorList>
    </citation>
    <scope>NUCLEOTIDE SEQUENCE</scope>
    <source>
        <strain evidence="2">1</strain>
    </source>
</reference>
<dbReference type="PIRSF" id="PIRSF003203">
    <property type="entry name" value="AzlD"/>
    <property type="match status" value="1"/>
</dbReference>
<dbReference type="STRING" id="76936.BN2458_PEG1847"/>
<organism evidence="2 5">
    <name type="scientific">Helicobacter typhlonius</name>
    <dbReference type="NCBI Taxonomy" id="76936"/>
    <lineage>
        <taxon>Bacteria</taxon>
        <taxon>Pseudomonadati</taxon>
        <taxon>Campylobacterota</taxon>
        <taxon>Epsilonproteobacteria</taxon>
        <taxon>Campylobacterales</taxon>
        <taxon>Helicobacteraceae</taxon>
        <taxon>Helicobacter</taxon>
    </lineage>
</organism>
<dbReference type="Pfam" id="PF05437">
    <property type="entry name" value="AzlD"/>
    <property type="match status" value="1"/>
</dbReference>
<dbReference type="KEGG" id="hty:BN2458_PEG1847"/>
<evidence type="ECO:0000313" key="4">
    <source>
        <dbReference type="Proteomes" id="UP000029925"/>
    </source>
</evidence>
<accession>A0A099UEY5</accession>
<feature type="transmembrane region" description="Helical" evidence="1">
    <location>
        <begin position="73"/>
        <end position="103"/>
    </location>
</feature>
<reference evidence="3 4" key="1">
    <citation type="journal article" date="2014" name="Genome Announc.">
        <title>Draft genome sequences of eight enterohepatic helicobacter species isolated from both laboratory and wild rodents.</title>
        <authorList>
            <person name="Sheh A."/>
            <person name="Shen Z."/>
            <person name="Fox J.G."/>
        </authorList>
    </citation>
    <scope>NUCLEOTIDE SEQUENCE [LARGE SCALE GENOMIC DNA]</scope>
    <source>
        <strain evidence="3 4">MIT 98-6810</strain>
    </source>
</reference>
<evidence type="ECO:0000256" key="1">
    <source>
        <dbReference type="SAM" id="Phobius"/>
    </source>
</evidence>
<keyword evidence="4" id="KW-1185">Reference proteome</keyword>
<dbReference type="PATRIC" id="fig|76936.10.peg.1802"/>
<dbReference type="RefSeq" id="WP_034327848.1">
    <property type="nucleotide sequence ID" value="NZ_CAJTQN010000001.1"/>
</dbReference>
<gene>
    <name evidence="2" type="ORF">BN2458_PEG1847</name>
    <name evidence="3" type="ORF">LS75_007285</name>
</gene>
<name>A0A099UEY5_9HELI</name>
<evidence type="ECO:0000313" key="2">
    <source>
        <dbReference type="EMBL" id="CUU40730.1"/>
    </source>
</evidence>
<dbReference type="Proteomes" id="UP000029925">
    <property type="component" value="Unassembled WGS sequence"/>
</dbReference>
<dbReference type="EMBL" id="JRPF02000008">
    <property type="protein sequence ID" value="TLD78244.1"/>
    <property type="molecule type" value="Genomic_DNA"/>
</dbReference>
<dbReference type="Proteomes" id="UP000064525">
    <property type="component" value="Chromosome I"/>
</dbReference>
<keyword evidence="1" id="KW-0472">Membrane</keyword>
<reference evidence="5" key="2">
    <citation type="submission" date="2015-11" db="EMBL/GenBank/DDBJ databases">
        <authorList>
            <person name="Anvar S.Y."/>
        </authorList>
    </citation>
    <scope>NUCLEOTIDE SEQUENCE [LARGE SCALE GENOMIC DNA]</scope>
</reference>
<dbReference type="GeneID" id="78151981"/>
<feature type="transmembrane region" description="Helical" evidence="1">
    <location>
        <begin position="6"/>
        <end position="25"/>
    </location>
</feature>
<keyword evidence="1" id="KW-0812">Transmembrane</keyword>
<evidence type="ECO:0000313" key="3">
    <source>
        <dbReference type="EMBL" id="TLD78244.1"/>
    </source>
</evidence>
<dbReference type="OrthoDB" id="5324916at2"/>
<evidence type="ECO:0000313" key="5">
    <source>
        <dbReference type="Proteomes" id="UP000064525"/>
    </source>
</evidence>
<protein>
    <submittedName>
        <fullName evidence="2 3">Branched-chain amino acid transport</fullName>
    </submittedName>
</protein>